<proteinExistence type="predicted"/>
<gene>
    <name evidence="2" type="ORF">PN492_00410</name>
</gene>
<dbReference type="Proteomes" id="UP001212123">
    <property type="component" value="Unassembled WGS sequence"/>
</dbReference>
<comment type="caution">
    <text evidence="2">The sequence shown here is derived from an EMBL/GenBank/DDBJ whole genome shotgun (WGS) entry which is preliminary data.</text>
</comment>
<dbReference type="EMBL" id="JAQMTU010000005">
    <property type="protein sequence ID" value="MDB9485036.1"/>
    <property type="molecule type" value="Genomic_DNA"/>
</dbReference>
<evidence type="ECO:0000313" key="3">
    <source>
        <dbReference type="Proteomes" id="UP001212123"/>
    </source>
</evidence>
<feature type="domain" description="DUF5615" evidence="1">
    <location>
        <begin position="1"/>
        <end position="108"/>
    </location>
</feature>
<accession>A0ABT5A1L1</accession>
<keyword evidence="3" id="KW-1185">Reference proteome</keyword>
<evidence type="ECO:0000313" key="2">
    <source>
        <dbReference type="EMBL" id="MDB9485036.1"/>
    </source>
</evidence>
<dbReference type="RefSeq" id="WP_271804557.1">
    <property type="nucleotide sequence ID" value="NZ_JAQMTU010000005.1"/>
</dbReference>
<reference evidence="2 3" key="1">
    <citation type="submission" date="2023-01" db="EMBL/GenBank/DDBJ databases">
        <title>Genomes from the Australian National Cyanobacteria Reference Collection.</title>
        <authorList>
            <person name="Willis A."/>
            <person name="Lee E.M.F."/>
        </authorList>
    </citation>
    <scope>NUCLEOTIDE SEQUENCE [LARGE SCALE GENOMIC DNA]</scope>
    <source>
        <strain evidence="2 3">CS-537/01</strain>
    </source>
</reference>
<dbReference type="InterPro" id="IPR041049">
    <property type="entry name" value="DUF5615"/>
</dbReference>
<name>A0ABT5A1L1_9CYAN</name>
<sequence length="111" mass="12918">MKLLFDHNLSPNLINSLADIYPNSNHLYLMQLDQESDYTVWEIAKNQDYIIVTKDADFNELSILRGFPPKVIWIRSGNCSTKTLELMLRNNHEIILSFSEDQNTGILALYR</sequence>
<dbReference type="Pfam" id="PF18480">
    <property type="entry name" value="DUF5615"/>
    <property type="match status" value="1"/>
</dbReference>
<protein>
    <submittedName>
        <fullName evidence="2">DUF5615 family PIN-like protein</fullName>
    </submittedName>
</protein>
<evidence type="ECO:0000259" key="1">
    <source>
        <dbReference type="Pfam" id="PF18480"/>
    </source>
</evidence>
<organism evidence="2 3">
    <name type="scientific">Dolichospermum circinale CS-537/01</name>
    <dbReference type="NCBI Taxonomy" id="3021739"/>
    <lineage>
        <taxon>Bacteria</taxon>
        <taxon>Bacillati</taxon>
        <taxon>Cyanobacteriota</taxon>
        <taxon>Cyanophyceae</taxon>
        <taxon>Nostocales</taxon>
        <taxon>Aphanizomenonaceae</taxon>
        <taxon>Dolichospermum</taxon>
        <taxon>Dolichospermum circinale</taxon>
    </lineage>
</organism>